<dbReference type="GO" id="GO:0003723">
    <property type="term" value="F:RNA binding"/>
    <property type="evidence" value="ECO:0007669"/>
    <property type="project" value="InterPro"/>
</dbReference>
<feature type="repeat" description="PPR" evidence="2">
    <location>
        <begin position="341"/>
        <end position="371"/>
    </location>
</feature>
<dbReference type="FunFam" id="1.25.40.10:FF:000090">
    <property type="entry name" value="Pentatricopeptide repeat-containing protein, chloroplastic"/>
    <property type="match status" value="1"/>
</dbReference>
<dbReference type="FunFam" id="1.25.40.10:FF:000393">
    <property type="entry name" value="Pentatricopeptide repeat-containing protein At1g20230"/>
    <property type="match status" value="1"/>
</dbReference>
<dbReference type="InterPro" id="IPR046960">
    <property type="entry name" value="PPR_At4g14850-like_plant"/>
</dbReference>
<dbReference type="PROSITE" id="PS51375">
    <property type="entry name" value="PPR"/>
    <property type="match status" value="14"/>
</dbReference>
<dbReference type="OMA" id="THKAREL"/>
<evidence type="ECO:0000256" key="2">
    <source>
        <dbReference type="PROSITE-ProRule" id="PRU00708"/>
    </source>
</evidence>
<proteinExistence type="predicted"/>
<organism evidence="3 4">
    <name type="scientific">Taxus chinensis</name>
    <name type="common">Chinese yew</name>
    <name type="synonym">Taxus wallichiana var. chinensis</name>
    <dbReference type="NCBI Taxonomy" id="29808"/>
    <lineage>
        <taxon>Eukaryota</taxon>
        <taxon>Viridiplantae</taxon>
        <taxon>Streptophyta</taxon>
        <taxon>Embryophyta</taxon>
        <taxon>Tracheophyta</taxon>
        <taxon>Spermatophyta</taxon>
        <taxon>Pinopsida</taxon>
        <taxon>Pinidae</taxon>
        <taxon>Conifers II</taxon>
        <taxon>Cupressales</taxon>
        <taxon>Taxaceae</taxon>
        <taxon>Taxus</taxon>
    </lineage>
</organism>
<dbReference type="Proteomes" id="UP000824469">
    <property type="component" value="Unassembled WGS sequence"/>
</dbReference>
<accession>A0AA38FT68</accession>
<feature type="repeat" description="PPR" evidence="2">
    <location>
        <begin position="407"/>
        <end position="441"/>
    </location>
</feature>
<dbReference type="SUPFAM" id="SSF48452">
    <property type="entry name" value="TPR-like"/>
    <property type="match status" value="1"/>
</dbReference>
<comment type="caution">
    <text evidence="3">The sequence shown here is derived from an EMBL/GenBank/DDBJ whole genome shotgun (WGS) entry which is preliminary data.</text>
</comment>
<evidence type="ECO:0000313" key="4">
    <source>
        <dbReference type="Proteomes" id="UP000824469"/>
    </source>
</evidence>
<evidence type="ECO:0000313" key="3">
    <source>
        <dbReference type="EMBL" id="KAH9310397.1"/>
    </source>
</evidence>
<feature type="repeat" description="PPR" evidence="2">
    <location>
        <begin position="209"/>
        <end position="239"/>
    </location>
</feature>
<feature type="repeat" description="PPR" evidence="2">
    <location>
        <begin position="504"/>
        <end position="538"/>
    </location>
</feature>
<gene>
    <name evidence="3" type="ORF">KI387_025432</name>
</gene>
<feature type="repeat" description="PPR" evidence="2">
    <location>
        <begin position="108"/>
        <end position="142"/>
    </location>
</feature>
<dbReference type="EMBL" id="JAHRHJ020000006">
    <property type="protein sequence ID" value="KAH9310397.1"/>
    <property type="molecule type" value="Genomic_DNA"/>
</dbReference>
<feature type="repeat" description="PPR" evidence="2">
    <location>
        <begin position="178"/>
        <end position="208"/>
    </location>
</feature>
<protein>
    <recommendedName>
        <fullName evidence="5">Pentatricopeptide repeat-containing protein</fullName>
    </recommendedName>
</protein>
<feature type="repeat" description="PPR" evidence="2">
    <location>
        <begin position="442"/>
        <end position="476"/>
    </location>
</feature>
<feature type="repeat" description="PPR" evidence="2">
    <location>
        <begin position="742"/>
        <end position="776"/>
    </location>
</feature>
<feature type="repeat" description="PPR" evidence="2">
    <location>
        <begin position="310"/>
        <end position="340"/>
    </location>
</feature>
<name>A0AA38FT68_TAXCH</name>
<evidence type="ECO:0008006" key="5">
    <source>
        <dbReference type="Google" id="ProtNLM"/>
    </source>
</evidence>
<dbReference type="Pfam" id="PF20431">
    <property type="entry name" value="E_motif"/>
    <property type="match status" value="1"/>
</dbReference>
<dbReference type="InterPro" id="IPR046848">
    <property type="entry name" value="E_motif"/>
</dbReference>
<dbReference type="Pfam" id="PF13041">
    <property type="entry name" value="PPR_2"/>
    <property type="match status" value="5"/>
</dbReference>
<dbReference type="AlphaFoldDB" id="A0AA38FT68"/>
<feature type="repeat" description="PPR" evidence="2">
    <location>
        <begin position="240"/>
        <end position="274"/>
    </location>
</feature>
<feature type="repeat" description="PPR" evidence="2">
    <location>
        <begin position="372"/>
        <end position="406"/>
    </location>
</feature>
<feature type="repeat" description="PPR" evidence="2">
    <location>
        <begin position="539"/>
        <end position="573"/>
    </location>
</feature>
<dbReference type="FunFam" id="1.25.40.10:FF:000348">
    <property type="entry name" value="Pentatricopeptide repeat-containing protein chloroplastic"/>
    <property type="match status" value="2"/>
</dbReference>
<dbReference type="InterPro" id="IPR002885">
    <property type="entry name" value="PPR_rpt"/>
</dbReference>
<dbReference type="GO" id="GO:0009451">
    <property type="term" value="P:RNA modification"/>
    <property type="evidence" value="ECO:0007669"/>
    <property type="project" value="InterPro"/>
</dbReference>
<feature type="repeat" description="PPR" evidence="2">
    <location>
        <begin position="605"/>
        <end position="639"/>
    </location>
</feature>
<reference evidence="3 4" key="1">
    <citation type="journal article" date="2021" name="Nat. Plants">
        <title>The Taxus genome provides insights into paclitaxel biosynthesis.</title>
        <authorList>
            <person name="Xiong X."/>
            <person name="Gou J."/>
            <person name="Liao Q."/>
            <person name="Li Y."/>
            <person name="Zhou Q."/>
            <person name="Bi G."/>
            <person name="Li C."/>
            <person name="Du R."/>
            <person name="Wang X."/>
            <person name="Sun T."/>
            <person name="Guo L."/>
            <person name="Liang H."/>
            <person name="Lu P."/>
            <person name="Wu Y."/>
            <person name="Zhang Z."/>
            <person name="Ro D.K."/>
            <person name="Shang Y."/>
            <person name="Huang S."/>
            <person name="Yan J."/>
        </authorList>
    </citation>
    <scope>NUCLEOTIDE SEQUENCE [LARGE SCALE GENOMIC DNA]</scope>
    <source>
        <strain evidence="3">Ta-2019</strain>
    </source>
</reference>
<dbReference type="InterPro" id="IPR011990">
    <property type="entry name" value="TPR-like_helical_dom_sf"/>
</dbReference>
<feature type="repeat" description="PPR" evidence="2">
    <location>
        <begin position="574"/>
        <end position="604"/>
    </location>
</feature>
<dbReference type="NCBIfam" id="TIGR00756">
    <property type="entry name" value="PPR"/>
    <property type="match status" value="9"/>
</dbReference>
<keyword evidence="1" id="KW-0677">Repeat</keyword>
<dbReference type="Pfam" id="PF01535">
    <property type="entry name" value="PPR"/>
    <property type="match status" value="3"/>
</dbReference>
<dbReference type="PANTHER" id="PTHR47926">
    <property type="entry name" value="PENTATRICOPEPTIDE REPEAT-CONTAINING PROTEIN"/>
    <property type="match status" value="1"/>
</dbReference>
<sequence>MSVPMPMPFTADLNLTALCRAGRLKEAVQILLTTNKPPVDSYTYVQLLQTCISKKALSQGEKIHSHISQTGFQLATHKLLQNTIISMYDKCGCLVDARQVFDQMTERDIHSWNIIIAAYRRHGFPHKSLTLFHQMQGTGIQPDQFTFASILPACAKIRALEQGIDIHQSIIENGFLSDVVVTSALVDMYVKCGTIHKARELFDKMPQKNVFSWTAMIVGYAQNGVLDEALRLFKEIPQRDVVSWTAIIVGYAQNGFIEKALETYKHMQLAGINPNSTTLASILPACAKVGAVKKGMDIHQSIIKRGFLLDVIVVNALIDMYAKCGSICKARELFDKMAQRVVVSWNALIAGYVHNGVLDEALRLFEEMPQRNVVSWTAIIAGYVQNGFVEKAFEIFKQMQLAGVKPNSTTFASILPACAKMGVVERGMDIHQRIIECGFMSDVIVMNALIDMYAKCGSTHKARELFDKMSQRDMASWTAMIAGYAKNGFVNETLRLFKEMPHRDVVSWNALIVGYAQNGSVEKAVEAFKQMQLSGVKPDSITFSSVLPACAKLGALEQGVDIHRNIIESGCLSDAVVANSLVDMYAKCGSIHKAREQFEKMPKKNVQSWTVMIAGYAQNGFSRDALKLFEVMKHSGIYPDHVSFACVLLACSHAGLVYEGCTYFNTISDSYCIMPTIDHYVCMVDLLGRAGYLEETLKFIIKMPIKPVVAVWTCLFGACRAHKNIGLGVFTATLVFELDPQNTATYVLLSNIYAEMGRWGEAQMVRRLMKDRGIKKIPGCSWIEGHKIVHAFCVGDRSYP</sequence>
<dbReference type="FunFam" id="1.25.40.10:FF:000344">
    <property type="entry name" value="Pentatricopeptide repeat-containing protein"/>
    <property type="match status" value="1"/>
</dbReference>
<evidence type="ECO:0000256" key="1">
    <source>
        <dbReference type="ARBA" id="ARBA00022737"/>
    </source>
</evidence>
<keyword evidence="4" id="KW-1185">Reference proteome</keyword>
<dbReference type="Gene3D" id="1.25.40.10">
    <property type="entry name" value="Tetratricopeptide repeat domain"/>
    <property type="match status" value="5"/>
</dbReference>